<dbReference type="Pfam" id="PF00069">
    <property type="entry name" value="Pkinase"/>
    <property type="match status" value="1"/>
</dbReference>
<dbReference type="SMART" id="SM00220">
    <property type="entry name" value="S_TKc"/>
    <property type="match status" value="1"/>
</dbReference>
<dbReference type="PROSITE" id="PS50011">
    <property type="entry name" value="PROTEIN_KINASE_DOM"/>
    <property type="match status" value="1"/>
</dbReference>
<accession>A0A9P7Y7Q8</accession>
<name>A0A9P7Y7Q8_9HELO</name>
<keyword evidence="3" id="KW-1185">Reference proteome</keyword>
<reference evidence="2" key="1">
    <citation type="journal article" date="2021" name="IMA Fungus">
        <title>Genomic characterization of three marine fungi, including Emericellopsis atlantica sp. nov. with signatures of a generalist lifestyle and marine biomass degradation.</title>
        <authorList>
            <person name="Hagestad O.C."/>
            <person name="Hou L."/>
            <person name="Andersen J.H."/>
            <person name="Hansen E.H."/>
            <person name="Altermark B."/>
            <person name="Li C."/>
            <person name="Kuhnert E."/>
            <person name="Cox R.J."/>
            <person name="Crous P.W."/>
            <person name="Spatafora J.W."/>
            <person name="Lail K."/>
            <person name="Amirebrahimi M."/>
            <person name="Lipzen A."/>
            <person name="Pangilinan J."/>
            <person name="Andreopoulos W."/>
            <person name="Hayes R.D."/>
            <person name="Ng V."/>
            <person name="Grigoriev I.V."/>
            <person name="Jackson S.A."/>
            <person name="Sutton T.D.S."/>
            <person name="Dobson A.D.W."/>
            <person name="Rama T."/>
        </authorList>
    </citation>
    <scope>NUCLEOTIDE SEQUENCE</scope>
    <source>
        <strain evidence="2">TRa018bII</strain>
    </source>
</reference>
<dbReference type="CDD" id="cd00180">
    <property type="entry name" value="PKc"/>
    <property type="match status" value="1"/>
</dbReference>
<dbReference type="InterPro" id="IPR000719">
    <property type="entry name" value="Prot_kinase_dom"/>
</dbReference>
<keyword evidence="2" id="KW-0808">Transferase</keyword>
<comment type="caution">
    <text evidence="2">The sequence shown here is derived from an EMBL/GenBank/DDBJ whole genome shotgun (WGS) entry which is preliminary data.</text>
</comment>
<evidence type="ECO:0000313" key="2">
    <source>
        <dbReference type="EMBL" id="KAG9228281.1"/>
    </source>
</evidence>
<proteinExistence type="predicted"/>
<dbReference type="Proteomes" id="UP000824998">
    <property type="component" value="Unassembled WGS sequence"/>
</dbReference>
<dbReference type="GO" id="GO:0004674">
    <property type="term" value="F:protein serine/threonine kinase activity"/>
    <property type="evidence" value="ECO:0007669"/>
    <property type="project" value="TreeGrafter"/>
</dbReference>
<keyword evidence="2" id="KW-0418">Kinase</keyword>
<dbReference type="SUPFAM" id="SSF56112">
    <property type="entry name" value="Protein kinase-like (PK-like)"/>
    <property type="match status" value="1"/>
</dbReference>
<gene>
    <name evidence="2" type="ORF">BJ875DRAFT_477890</name>
</gene>
<dbReference type="OrthoDB" id="4062651at2759"/>
<sequence length="521" mass="58206">MGQPSLFEQLEGRFISCNIDGKTFMPRGDLESIISKENVRAEMKIKDGVLVKARLRKPSDLPDRVAGQAKRIFAALVVMDKVAAIEGLLDEGLTDEHLPLTHHPNPDHDAFLSIDGSTVFHFKNWGGPTVKEFIQIKQWLFVSPVLDTTGQLIHVNQNCALPFTESEFSGSGAAAVVHRAKLHQAHQRGFEAETDGFLVAVKEFHKKAEFDKENETLQQIKALPHRHIIQHFVSIDKGVKDKGKGEGKGYIIFPWAAGGNLHDFWEHSVQEPSQERVLWSLQQMLGLTTALHMLHEHFKCRHGDLKPGNILCVKEGEETVLKLADFGISKIHSAQTAYRKIATTTAYLTPSYQGPEVEFEKTDELDQRPRSRKYDIWSLGCVFLELAIWVLYGPRGIEDFFGARGNSTSSSSSSSPLYSVTNKASKSAIVHELVSWTIGKLENNPPCEGDTALAALLHLIKNKMLKPEVDERPSAADVCRQLEIILQEAEKRPSYLFNSPAGLVLPNLDFEEFHSDFNSGK</sequence>
<evidence type="ECO:0000259" key="1">
    <source>
        <dbReference type="PROSITE" id="PS50011"/>
    </source>
</evidence>
<protein>
    <submittedName>
        <fullName evidence="2">Kinase-like domain-containing protein</fullName>
    </submittedName>
</protein>
<feature type="domain" description="Protein kinase" evidence="1">
    <location>
        <begin position="163"/>
        <end position="486"/>
    </location>
</feature>
<dbReference type="GO" id="GO:0005524">
    <property type="term" value="F:ATP binding"/>
    <property type="evidence" value="ECO:0007669"/>
    <property type="project" value="InterPro"/>
</dbReference>
<dbReference type="PANTHER" id="PTHR24359">
    <property type="entry name" value="SERINE/THREONINE-PROTEIN KINASE SBK1"/>
    <property type="match status" value="1"/>
</dbReference>
<dbReference type="PROSITE" id="PS00108">
    <property type="entry name" value="PROTEIN_KINASE_ST"/>
    <property type="match status" value="1"/>
</dbReference>
<organism evidence="2 3">
    <name type="scientific">Amylocarpus encephaloides</name>
    <dbReference type="NCBI Taxonomy" id="45428"/>
    <lineage>
        <taxon>Eukaryota</taxon>
        <taxon>Fungi</taxon>
        <taxon>Dikarya</taxon>
        <taxon>Ascomycota</taxon>
        <taxon>Pezizomycotina</taxon>
        <taxon>Leotiomycetes</taxon>
        <taxon>Helotiales</taxon>
        <taxon>Helotiales incertae sedis</taxon>
        <taxon>Amylocarpus</taxon>
    </lineage>
</organism>
<dbReference type="PANTHER" id="PTHR24359:SF1">
    <property type="entry name" value="INHIBITOR OF NUCLEAR FACTOR KAPPA-B KINASE EPSILON SUBUNIT HOMOLOG 1-RELATED"/>
    <property type="match status" value="1"/>
</dbReference>
<dbReference type="AlphaFoldDB" id="A0A9P7Y7Q8"/>
<dbReference type="EMBL" id="MU251994">
    <property type="protein sequence ID" value="KAG9228281.1"/>
    <property type="molecule type" value="Genomic_DNA"/>
</dbReference>
<evidence type="ECO:0000313" key="3">
    <source>
        <dbReference type="Proteomes" id="UP000824998"/>
    </source>
</evidence>
<dbReference type="InterPro" id="IPR011009">
    <property type="entry name" value="Kinase-like_dom_sf"/>
</dbReference>
<dbReference type="InterPro" id="IPR008271">
    <property type="entry name" value="Ser/Thr_kinase_AS"/>
</dbReference>
<dbReference type="Gene3D" id="1.10.510.10">
    <property type="entry name" value="Transferase(Phosphotransferase) domain 1"/>
    <property type="match status" value="1"/>
</dbReference>